<evidence type="ECO:0000313" key="1">
    <source>
        <dbReference type="EMBL" id="KAH7926599.1"/>
    </source>
</evidence>
<protein>
    <submittedName>
        <fullName evidence="1">Triosephosphate isomerase</fullName>
    </submittedName>
</protein>
<keyword evidence="2" id="KW-1185">Reference proteome</keyword>
<proteinExistence type="predicted"/>
<dbReference type="Proteomes" id="UP000790709">
    <property type="component" value="Unassembled WGS sequence"/>
</dbReference>
<name>A0ACB8BMQ3_9AGAM</name>
<keyword evidence="1" id="KW-0413">Isomerase</keyword>
<reference evidence="1" key="1">
    <citation type="journal article" date="2021" name="New Phytol.">
        <title>Evolutionary innovations through gain and loss of genes in the ectomycorrhizal Boletales.</title>
        <authorList>
            <person name="Wu G."/>
            <person name="Miyauchi S."/>
            <person name="Morin E."/>
            <person name="Kuo A."/>
            <person name="Drula E."/>
            <person name="Varga T."/>
            <person name="Kohler A."/>
            <person name="Feng B."/>
            <person name="Cao Y."/>
            <person name="Lipzen A."/>
            <person name="Daum C."/>
            <person name="Hundley H."/>
            <person name="Pangilinan J."/>
            <person name="Johnson J."/>
            <person name="Barry K."/>
            <person name="LaButti K."/>
            <person name="Ng V."/>
            <person name="Ahrendt S."/>
            <person name="Min B."/>
            <person name="Choi I.G."/>
            <person name="Park H."/>
            <person name="Plett J.M."/>
            <person name="Magnuson J."/>
            <person name="Spatafora J.W."/>
            <person name="Nagy L.G."/>
            <person name="Henrissat B."/>
            <person name="Grigoriev I.V."/>
            <person name="Yang Z.L."/>
            <person name="Xu J."/>
            <person name="Martin F.M."/>
        </authorList>
    </citation>
    <scope>NUCLEOTIDE SEQUENCE</scope>
    <source>
        <strain evidence="1">KUC20120723A-06</strain>
    </source>
</reference>
<accession>A0ACB8BMQ3</accession>
<organism evidence="1 2">
    <name type="scientific">Leucogyrophana mollusca</name>
    <dbReference type="NCBI Taxonomy" id="85980"/>
    <lineage>
        <taxon>Eukaryota</taxon>
        <taxon>Fungi</taxon>
        <taxon>Dikarya</taxon>
        <taxon>Basidiomycota</taxon>
        <taxon>Agaricomycotina</taxon>
        <taxon>Agaricomycetes</taxon>
        <taxon>Agaricomycetidae</taxon>
        <taxon>Boletales</taxon>
        <taxon>Boletales incertae sedis</taxon>
        <taxon>Leucogyrophana</taxon>
    </lineage>
</organism>
<evidence type="ECO:0000313" key="2">
    <source>
        <dbReference type="Proteomes" id="UP000790709"/>
    </source>
</evidence>
<sequence>MSRQFFVGGNWKMNPVSREEKKALVNTLNSADLDPATEVVIAPPSLYILPLKDTLKNNIQVSAQNCYEKPKGAFTGEIRRVAPQLADAGIPYVILGHSERRKEFKESDELVAGKTKAALESKLKVILCVGEDKDQREAGETAAVVNRQLQAVVNVLTPGDWSQIVIAYEPVWAIGTGIVATPEQAQEAHADIRAFLKRQVSPEVAEKTRIIYGGSVSANNCNNLATLPDVDGFLVGGASLTAQFVDIINSKRK</sequence>
<dbReference type="EMBL" id="MU266380">
    <property type="protein sequence ID" value="KAH7926599.1"/>
    <property type="molecule type" value="Genomic_DNA"/>
</dbReference>
<gene>
    <name evidence="1" type="ORF">BV22DRAFT_1008703</name>
</gene>
<comment type="caution">
    <text evidence="1">The sequence shown here is derived from an EMBL/GenBank/DDBJ whole genome shotgun (WGS) entry which is preliminary data.</text>
</comment>